<dbReference type="PANTHER" id="PTHR15590:SF0">
    <property type="entry name" value="CX9C MOTIF-CONTAINING PROTEIN 4"/>
    <property type="match status" value="1"/>
</dbReference>
<dbReference type="Pfam" id="PF08991">
    <property type="entry name" value="CMC4"/>
    <property type="match status" value="1"/>
</dbReference>
<comment type="subcellular location">
    <subcellularLocation>
        <location evidence="1">Mitochondrion intermembrane space</location>
    </subcellularLocation>
</comment>
<gene>
    <name evidence="7" type="primary">cmc4</name>
    <name evidence="7" type="ORF">SOMG_03613</name>
</gene>
<reference evidence="7 8" key="1">
    <citation type="journal article" date="2023" name="G3 (Bethesda)">
        <title>A high-quality reference genome for the fission yeast Schizosaccharomyces osmophilus.</title>
        <authorList>
            <person name="Jia G.S."/>
            <person name="Zhang W.C."/>
            <person name="Liang Y."/>
            <person name="Liu X.H."/>
            <person name="Rhind N."/>
            <person name="Pidoux A."/>
            <person name="Brysch-Herzberg M."/>
            <person name="Du L.L."/>
        </authorList>
    </citation>
    <scope>NUCLEOTIDE SEQUENCE [LARGE SCALE GENOMIC DNA]</scope>
    <source>
        <strain evidence="7 8">CBS 15793</strain>
    </source>
</reference>
<dbReference type="InterPro" id="IPR009069">
    <property type="entry name" value="Cys_alpha_HP_mot_SF"/>
</dbReference>
<feature type="disulfide bond" evidence="6">
    <location>
        <begin position="15"/>
        <end position="26"/>
    </location>
</feature>
<dbReference type="GO" id="GO:0005758">
    <property type="term" value="C:mitochondrial intermembrane space"/>
    <property type="evidence" value="ECO:0007669"/>
    <property type="project" value="UniProtKB-SubCell"/>
</dbReference>
<dbReference type="KEGG" id="som:SOMG_03613"/>
<dbReference type="PANTHER" id="PTHR15590">
    <property type="entry name" value="CX9C MOTIF-CONTAINING PROTEIN 4"/>
    <property type="match status" value="1"/>
</dbReference>
<keyword evidence="4" id="KW-0496">Mitochondrion</keyword>
<evidence type="ECO:0000256" key="4">
    <source>
        <dbReference type="ARBA" id="ARBA00023128"/>
    </source>
</evidence>
<dbReference type="EMBL" id="CP115612">
    <property type="protein sequence ID" value="WBW74417.1"/>
    <property type="molecule type" value="Genomic_DNA"/>
</dbReference>
<accession>A0AAF0AX45</accession>
<dbReference type="InterPro" id="IPR027179">
    <property type="entry name" value="CMC4"/>
</dbReference>
<dbReference type="GeneID" id="80877091"/>
<feature type="disulfide bond" evidence="6">
    <location>
        <begin position="37"/>
        <end position="55"/>
    </location>
</feature>
<evidence type="ECO:0000256" key="2">
    <source>
        <dbReference type="ARBA" id="ARBA00009858"/>
    </source>
</evidence>
<evidence type="ECO:0000313" key="7">
    <source>
        <dbReference type="EMBL" id="WBW74417.1"/>
    </source>
</evidence>
<proteinExistence type="inferred from homology"/>
<dbReference type="AlphaFoldDB" id="A0AAF0AX45"/>
<name>A0AAF0AX45_9SCHI</name>
<protein>
    <recommendedName>
        <fullName evidence="3">Cx9C motif-containing protein 4, mitochondrial</fullName>
    </recommendedName>
</protein>
<evidence type="ECO:0000256" key="3">
    <source>
        <dbReference type="ARBA" id="ARBA00019406"/>
    </source>
</evidence>
<keyword evidence="8" id="KW-1185">Reference proteome</keyword>
<dbReference type="Gene3D" id="1.10.287.1130">
    <property type="entry name" value="CytochromE C oxidase copper chaperone"/>
    <property type="match status" value="1"/>
</dbReference>
<dbReference type="RefSeq" id="XP_056038660.1">
    <property type="nucleotide sequence ID" value="XM_056182402.1"/>
</dbReference>
<comment type="similarity">
    <text evidence="2">Belongs to the CMC4 family.</text>
</comment>
<dbReference type="PROSITE" id="PS51808">
    <property type="entry name" value="CHCH"/>
    <property type="match status" value="1"/>
</dbReference>
<evidence type="ECO:0000313" key="8">
    <source>
        <dbReference type="Proteomes" id="UP001212411"/>
    </source>
</evidence>
<evidence type="ECO:0000256" key="6">
    <source>
        <dbReference type="PIRSR" id="PIRSR627179-50"/>
    </source>
</evidence>
<keyword evidence="5 6" id="KW-1015">Disulfide bond</keyword>
<sequence>MDASCQKEACNLQNCIQRNQYNQSKCEEYINSLLKCCNLWYSQNGSESKESPNSCPQYSILLRQMKDRQLL</sequence>
<evidence type="ECO:0000256" key="5">
    <source>
        <dbReference type="ARBA" id="ARBA00023157"/>
    </source>
</evidence>
<feature type="disulfide bond" evidence="6">
    <location>
        <begin position="5"/>
        <end position="36"/>
    </location>
</feature>
<dbReference type="Proteomes" id="UP001212411">
    <property type="component" value="Chromosome 2"/>
</dbReference>
<organism evidence="7 8">
    <name type="scientific">Schizosaccharomyces osmophilus</name>
    <dbReference type="NCBI Taxonomy" id="2545709"/>
    <lineage>
        <taxon>Eukaryota</taxon>
        <taxon>Fungi</taxon>
        <taxon>Dikarya</taxon>
        <taxon>Ascomycota</taxon>
        <taxon>Taphrinomycotina</taxon>
        <taxon>Schizosaccharomycetes</taxon>
        <taxon>Schizosaccharomycetales</taxon>
        <taxon>Schizosaccharomycetaceae</taxon>
        <taxon>Schizosaccharomyces</taxon>
    </lineage>
</organism>
<dbReference type="SUPFAM" id="SSF47072">
    <property type="entry name" value="Cysteine alpha-hairpin motif"/>
    <property type="match status" value="1"/>
</dbReference>
<evidence type="ECO:0000256" key="1">
    <source>
        <dbReference type="ARBA" id="ARBA00004569"/>
    </source>
</evidence>